<dbReference type="EC" id="5.4.99.-" evidence="8"/>
<comment type="similarity">
    <text evidence="1 8">Belongs to the pseudouridine synthase RsuA family.</text>
</comment>
<dbReference type="PANTHER" id="PTHR47683:SF4">
    <property type="entry name" value="PSEUDOURIDINE SYNTHASE"/>
    <property type="match status" value="1"/>
</dbReference>
<dbReference type="InterPro" id="IPR036986">
    <property type="entry name" value="S4_RNA-bd_sf"/>
</dbReference>
<keyword evidence="11" id="KW-1185">Reference proteome</keyword>
<dbReference type="PANTHER" id="PTHR47683">
    <property type="entry name" value="PSEUDOURIDINE SYNTHASE FAMILY PROTEIN-RELATED"/>
    <property type="match status" value="1"/>
</dbReference>
<dbReference type="InterPro" id="IPR020103">
    <property type="entry name" value="PsdUridine_synth_cat_dom_sf"/>
</dbReference>
<evidence type="ECO:0000313" key="11">
    <source>
        <dbReference type="Proteomes" id="UP000823790"/>
    </source>
</evidence>
<evidence type="ECO:0000313" key="10">
    <source>
        <dbReference type="EMBL" id="MBP1475591.1"/>
    </source>
</evidence>
<evidence type="ECO:0000256" key="1">
    <source>
        <dbReference type="ARBA" id="ARBA00008348"/>
    </source>
</evidence>
<gene>
    <name evidence="10" type="ORF">J7I44_14855</name>
</gene>
<dbReference type="EMBL" id="JAGJRS010000033">
    <property type="protein sequence ID" value="MBP1475591.1"/>
    <property type="molecule type" value="Genomic_DNA"/>
</dbReference>
<evidence type="ECO:0000256" key="5">
    <source>
        <dbReference type="ARBA" id="ARBA00036749"/>
    </source>
</evidence>
<dbReference type="CDD" id="cd02553">
    <property type="entry name" value="PseudoU_synth_RsuA"/>
    <property type="match status" value="1"/>
</dbReference>
<dbReference type="InterPro" id="IPR000748">
    <property type="entry name" value="PsdUridine_synth_RsuA/RluB/E/F"/>
</dbReference>
<keyword evidence="4 8" id="KW-0413">Isomerase</keyword>
<evidence type="ECO:0000256" key="6">
    <source>
        <dbReference type="ARBA" id="ARBA00037590"/>
    </source>
</evidence>
<dbReference type="NCBIfam" id="TIGR00093">
    <property type="entry name" value="pseudouridine synthase"/>
    <property type="match status" value="1"/>
</dbReference>
<reference evidence="10 11" key="1">
    <citation type="submission" date="2021-04" db="EMBL/GenBank/DDBJ databases">
        <authorList>
            <person name="Huq M.A."/>
        </authorList>
    </citation>
    <scope>NUCLEOTIDE SEQUENCE [LARGE SCALE GENOMIC DNA]</scope>
    <source>
        <strain evidence="10 11">MAH-13</strain>
    </source>
</reference>
<dbReference type="SUPFAM" id="SSF55120">
    <property type="entry name" value="Pseudouridine synthase"/>
    <property type="match status" value="1"/>
</dbReference>
<dbReference type="InterPro" id="IPR050343">
    <property type="entry name" value="RsuA_PseudoU_synthase"/>
</dbReference>
<proteinExistence type="inferred from homology"/>
<dbReference type="InterPro" id="IPR020094">
    <property type="entry name" value="TruA/RsuA/RluB/E/F_N"/>
</dbReference>
<organism evidence="10 11">
    <name type="scientific">Frateuria flava</name>
    <dbReference type="NCBI Taxonomy" id="2821489"/>
    <lineage>
        <taxon>Bacteria</taxon>
        <taxon>Pseudomonadati</taxon>
        <taxon>Pseudomonadota</taxon>
        <taxon>Gammaproteobacteria</taxon>
        <taxon>Lysobacterales</taxon>
        <taxon>Rhodanobacteraceae</taxon>
        <taxon>Frateuria</taxon>
    </lineage>
</organism>
<sequence length="237" mass="26278">MKLVRLIANLGYGSRKEVTQLFREGRVTDPTGEVLYADDKLDHADIRIDGEMLDPPNGLVLLMHKPTGYTCSRKDAGRLVYDLLPPRWRRRDPALSTVGRLDRDTSGLLLLTDDGALLHRIISPKANVAKVYEATLARDLQGSEGELFASGTLMLESETTPLAPAQLQVLEPRRARLTVTEGRYHQVRRMFAAVGNHVEALERVAIGRLTLDGLAPGEWRALDAAETAKAFDLPYLL</sequence>
<dbReference type="PROSITE" id="PS01149">
    <property type="entry name" value="PSI_RSU"/>
    <property type="match status" value="1"/>
</dbReference>
<evidence type="ECO:0000256" key="7">
    <source>
        <dbReference type="PROSITE-ProRule" id="PRU00182"/>
    </source>
</evidence>
<protein>
    <recommendedName>
        <fullName evidence="8">Pseudouridine synthase</fullName>
        <ecNumber evidence="8">5.4.99.-</ecNumber>
    </recommendedName>
</protein>
<evidence type="ECO:0000256" key="8">
    <source>
        <dbReference type="RuleBase" id="RU003887"/>
    </source>
</evidence>
<evidence type="ECO:0000256" key="3">
    <source>
        <dbReference type="ARBA" id="ARBA00022884"/>
    </source>
</evidence>
<dbReference type="Pfam" id="PF00849">
    <property type="entry name" value="PseudoU_synth_2"/>
    <property type="match status" value="1"/>
</dbReference>
<dbReference type="PROSITE" id="PS50889">
    <property type="entry name" value="S4"/>
    <property type="match status" value="1"/>
</dbReference>
<dbReference type="RefSeq" id="WP_209622578.1">
    <property type="nucleotide sequence ID" value="NZ_JAGJRS010000033.1"/>
</dbReference>
<comment type="catalytic activity">
    <reaction evidence="5">
        <text>uridine(516) in 16S rRNA = pseudouridine(516) in 16S rRNA</text>
        <dbReference type="Rhea" id="RHEA:38867"/>
        <dbReference type="Rhea" id="RHEA-COMP:10089"/>
        <dbReference type="Rhea" id="RHEA-COMP:10090"/>
        <dbReference type="ChEBI" id="CHEBI:65314"/>
        <dbReference type="ChEBI" id="CHEBI:65315"/>
        <dbReference type="EC" id="5.4.99.19"/>
    </reaction>
</comment>
<dbReference type="Proteomes" id="UP000823790">
    <property type="component" value="Unassembled WGS sequence"/>
</dbReference>
<dbReference type="Gene3D" id="3.10.290.10">
    <property type="entry name" value="RNA-binding S4 domain"/>
    <property type="match status" value="1"/>
</dbReference>
<evidence type="ECO:0000259" key="9">
    <source>
        <dbReference type="Pfam" id="PF00849"/>
    </source>
</evidence>
<keyword evidence="3 7" id="KW-0694">RNA-binding</keyword>
<evidence type="ECO:0000256" key="4">
    <source>
        <dbReference type="ARBA" id="ARBA00023235"/>
    </source>
</evidence>
<dbReference type="Gene3D" id="3.30.70.1560">
    <property type="entry name" value="Alpha-L RNA-binding motif"/>
    <property type="match status" value="1"/>
</dbReference>
<feature type="domain" description="Pseudouridine synthase RsuA/RluA-like" evidence="9">
    <location>
        <begin position="60"/>
        <end position="193"/>
    </location>
</feature>
<dbReference type="InterPro" id="IPR018496">
    <property type="entry name" value="PsdUridine_synth_RsuA/RluB_CS"/>
</dbReference>
<keyword evidence="2" id="KW-0698">rRNA processing</keyword>
<accession>A0ABS4DRC6</accession>
<comment type="function">
    <text evidence="6">Responsible for synthesis of pseudouridine from uracil-516 in 16S ribosomal RNA.</text>
</comment>
<evidence type="ECO:0000256" key="2">
    <source>
        <dbReference type="ARBA" id="ARBA00022552"/>
    </source>
</evidence>
<name>A0ABS4DRC6_9GAMM</name>
<comment type="caution">
    <text evidence="10">The sequence shown here is derived from an EMBL/GenBank/DDBJ whole genome shotgun (WGS) entry which is preliminary data.</text>
</comment>
<dbReference type="InterPro" id="IPR042092">
    <property type="entry name" value="PsdUridine_s_RsuA/RluB/E/F_cat"/>
</dbReference>
<dbReference type="InterPro" id="IPR006145">
    <property type="entry name" value="PsdUridine_synth_RsuA/RluA"/>
</dbReference>
<dbReference type="Gene3D" id="3.30.70.580">
    <property type="entry name" value="Pseudouridine synthase I, catalytic domain, N-terminal subdomain"/>
    <property type="match status" value="1"/>
</dbReference>